<keyword evidence="5" id="KW-0547">Nucleotide-binding</keyword>
<dbReference type="HAMAP" id="MF_00021">
    <property type="entry name" value="ThiI"/>
    <property type="match status" value="1"/>
</dbReference>
<evidence type="ECO:0000256" key="3">
    <source>
        <dbReference type="ARBA" id="ARBA00022555"/>
    </source>
</evidence>
<evidence type="ECO:0000256" key="5">
    <source>
        <dbReference type="ARBA" id="ARBA00022741"/>
    </source>
</evidence>
<dbReference type="InterPro" id="IPR050102">
    <property type="entry name" value="tRNA_sulfurtransferase_ThiI"/>
</dbReference>
<keyword evidence="8" id="KW-0784">Thiamine biosynthesis</keyword>
<dbReference type="EMBL" id="BARU01001114">
    <property type="protein sequence ID" value="GAH29314.1"/>
    <property type="molecule type" value="Genomic_DNA"/>
</dbReference>
<reference evidence="10" key="1">
    <citation type="journal article" date="2014" name="Front. Microbiol.">
        <title>High frequency of phylogenetically diverse reductive dehalogenase-homologous genes in deep subseafloor sedimentary metagenomes.</title>
        <authorList>
            <person name="Kawai M."/>
            <person name="Futagami T."/>
            <person name="Toyoda A."/>
            <person name="Takaki Y."/>
            <person name="Nishi S."/>
            <person name="Hori S."/>
            <person name="Arai W."/>
            <person name="Tsubouchi T."/>
            <person name="Morono Y."/>
            <person name="Uchiyama I."/>
            <person name="Ito T."/>
            <person name="Fujiyama A."/>
            <person name="Inagaki F."/>
            <person name="Takami H."/>
        </authorList>
    </citation>
    <scope>NUCLEOTIDE SEQUENCE</scope>
    <source>
        <strain evidence="10">Expedition CK06-06</strain>
    </source>
</reference>
<evidence type="ECO:0000313" key="10">
    <source>
        <dbReference type="EMBL" id="GAH29314.1"/>
    </source>
</evidence>
<dbReference type="GO" id="GO:0009228">
    <property type="term" value="P:thiamine biosynthetic process"/>
    <property type="evidence" value="ECO:0007669"/>
    <property type="project" value="UniProtKB-KW"/>
</dbReference>
<dbReference type="PANTHER" id="PTHR43209:SF1">
    <property type="entry name" value="TRNA SULFURTRANSFERASE"/>
    <property type="match status" value="1"/>
</dbReference>
<evidence type="ECO:0000256" key="7">
    <source>
        <dbReference type="ARBA" id="ARBA00022884"/>
    </source>
</evidence>
<evidence type="ECO:0000256" key="8">
    <source>
        <dbReference type="ARBA" id="ARBA00022977"/>
    </source>
</evidence>
<dbReference type="Pfam" id="PF02568">
    <property type="entry name" value="ThiI"/>
    <property type="match status" value="1"/>
</dbReference>
<dbReference type="GO" id="GO:0005829">
    <property type="term" value="C:cytosol"/>
    <property type="evidence" value="ECO:0007669"/>
    <property type="project" value="TreeGrafter"/>
</dbReference>
<dbReference type="CDD" id="cd01712">
    <property type="entry name" value="PPase_ThiI"/>
    <property type="match status" value="1"/>
</dbReference>
<keyword evidence="7" id="KW-0694">RNA-binding</keyword>
<dbReference type="InterPro" id="IPR014729">
    <property type="entry name" value="Rossmann-like_a/b/a_fold"/>
</dbReference>
<keyword evidence="6" id="KW-0067">ATP-binding</keyword>
<dbReference type="GO" id="GO:0000049">
    <property type="term" value="F:tRNA binding"/>
    <property type="evidence" value="ECO:0007669"/>
    <property type="project" value="UniProtKB-KW"/>
</dbReference>
<evidence type="ECO:0000259" key="9">
    <source>
        <dbReference type="Pfam" id="PF02568"/>
    </source>
</evidence>
<keyword evidence="4" id="KW-0808">Transferase</keyword>
<dbReference type="GO" id="GO:0052837">
    <property type="term" value="P:thiazole biosynthetic process"/>
    <property type="evidence" value="ECO:0007669"/>
    <property type="project" value="TreeGrafter"/>
</dbReference>
<evidence type="ECO:0000256" key="6">
    <source>
        <dbReference type="ARBA" id="ARBA00022840"/>
    </source>
</evidence>
<feature type="domain" description="Thil AANH" evidence="9">
    <location>
        <begin position="34"/>
        <end position="224"/>
    </location>
</feature>
<keyword evidence="2" id="KW-0963">Cytoplasm</keyword>
<dbReference type="GO" id="GO:0016783">
    <property type="term" value="F:sulfurtransferase activity"/>
    <property type="evidence" value="ECO:0007669"/>
    <property type="project" value="InterPro"/>
</dbReference>
<evidence type="ECO:0000256" key="4">
    <source>
        <dbReference type="ARBA" id="ARBA00022679"/>
    </source>
</evidence>
<protein>
    <recommendedName>
        <fullName evidence="9">Thil AANH domain-containing protein</fullName>
    </recommendedName>
</protein>
<sequence>MDLYHPDWVINVEVREAVYLYGPEKKAPGGLPLGSSGKGSLLLSGGIDSPVAGYLMGKRGLRLDAVYLHTPPFTSEETKDKVEHLAELLSEYLTGLTLHVVPFTETQVRIKERAREEEITLLMRACMVKIAEMIARNIGSICLVTGESLGQVASQTPESMRFTGSTSELPLFRPLIGLDKEEIITIARKIGTFETSILPYEDCCTLFSPLHPLVRPDYERMVQSFRSLDADDLLQEATQNTQTISF</sequence>
<evidence type="ECO:0000256" key="1">
    <source>
        <dbReference type="ARBA" id="ARBA00004496"/>
    </source>
</evidence>
<dbReference type="GO" id="GO:0004810">
    <property type="term" value="F:CCA tRNA nucleotidyltransferase activity"/>
    <property type="evidence" value="ECO:0007669"/>
    <property type="project" value="InterPro"/>
</dbReference>
<dbReference type="InterPro" id="IPR020536">
    <property type="entry name" value="ThiI_AANH"/>
</dbReference>
<accession>X1FIU5</accession>
<evidence type="ECO:0000256" key="2">
    <source>
        <dbReference type="ARBA" id="ARBA00022490"/>
    </source>
</evidence>
<proteinExistence type="inferred from homology"/>
<name>X1FIU5_9ZZZZ</name>
<dbReference type="GO" id="GO:0002937">
    <property type="term" value="P:tRNA 4-thiouridine biosynthesis"/>
    <property type="evidence" value="ECO:0007669"/>
    <property type="project" value="TreeGrafter"/>
</dbReference>
<dbReference type="SUPFAM" id="SSF52402">
    <property type="entry name" value="Adenine nucleotide alpha hydrolases-like"/>
    <property type="match status" value="1"/>
</dbReference>
<comment type="subcellular location">
    <subcellularLocation>
        <location evidence="1">Cytoplasm</location>
    </subcellularLocation>
</comment>
<comment type="caution">
    <text evidence="10">The sequence shown here is derived from an EMBL/GenBank/DDBJ whole genome shotgun (WGS) entry which is preliminary data.</text>
</comment>
<organism evidence="10">
    <name type="scientific">marine sediment metagenome</name>
    <dbReference type="NCBI Taxonomy" id="412755"/>
    <lineage>
        <taxon>unclassified sequences</taxon>
        <taxon>metagenomes</taxon>
        <taxon>ecological metagenomes</taxon>
    </lineage>
</organism>
<dbReference type="Gene3D" id="3.40.50.620">
    <property type="entry name" value="HUPs"/>
    <property type="match status" value="1"/>
</dbReference>
<dbReference type="PANTHER" id="PTHR43209">
    <property type="entry name" value="TRNA SULFURTRANSFERASE"/>
    <property type="match status" value="1"/>
</dbReference>
<gene>
    <name evidence="10" type="ORF">S03H2_03109</name>
</gene>
<dbReference type="FunFam" id="3.40.50.620:FF:000053">
    <property type="entry name" value="Probable tRNA sulfurtransferase"/>
    <property type="match status" value="1"/>
</dbReference>
<dbReference type="GO" id="GO:0005524">
    <property type="term" value="F:ATP binding"/>
    <property type="evidence" value="ECO:0007669"/>
    <property type="project" value="UniProtKB-KW"/>
</dbReference>
<keyword evidence="3" id="KW-0820">tRNA-binding</keyword>
<dbReference type="AlphaFoldDB" id="X1FIU5"/>
<dbReference type="InterPro" id="IPR003720">
    <property type="entry name" value="tRNA_STrfase"/>
</dbReference>